<name>A0A839E9Z3_9MICO</name>
<organism evidence="3 4">
    <name type="scientific">Microcella alkalica</name>
    <dbReference type="NCBI Taxonomy" id="355930"/>
    <lineage>
        <taxon>Bacteria</taxon>
        <taxon>Bacillati</taxon>
        <taxon>Actinomycetota</taxon>
        <taxon>Actinomycetes</taxon>
        <taxon>Micrococcales</taxon>
        <taxon>Microbacteriaceae</taxon>
        <taxon>Microcella</taxon>
    </lineage>
</organism>
<dbReference type="InterPro" id="IPR022270">
    <property type="entry name" value="Blh_diox"/>
</dbReference>
<feature type="binding site" evidence="1">
    <location>
        <position position="126"/>
    </location>
    <ligand>
        <name>Fe cation</name>
        <dbReference type="ChEBI" id="CHEBI:24875"/>
    </ligand>
</feature>
<feature type="compositionally biased region" description="Pro residues" evidence="2">
    <location>
        <begin position="327"/>
        <end position="336"/>
    </location>
</feature>
<dbReference type="Proteomes" id="UP000585905">
    <property type="component" value="Unassembled WGS sequence"/>
</dbReference>
<feature type="transmembrane region" description="Helical" evidence="1">
    <location>
        <begin position="115"/>
        <end position="132"/>
    </location>
</feature>
<feature type="region of interest" description="Disordered" evidence="2">
    <location>
        <begin position="1"/>
        <end position="23"/>
    </location>
</feature>
<keyword evidence="1" id="KW-1133">Transmembrane helix</keyword>
<keyword evidence="1" id="KW-0223">Dioxygenase</keyword>
<keyword evidence="1" id="KW-0408">Iron</keyword>
<dbReference type="GO" id="GO:0004497">
    <property type="term" value="F:monooxygenase activity"/>
    <property type="evidence" value="ECO:0007669"/>
    <property type="project" value="UniProtKB-KW"/>
</dbReference>
<feature type="compositionally biased region" description="Low complexity" evidence="2">
    <location>
        <begin position="317"/>
        <end position="326"/>
    </location>
</feature>
<dbReference type="GO" id="GO:0016121">
    <property type="term" value="P:carotene catabolic process"/>
    <property type="evidence" value="ECO:0007669"/>
    <property type="project" value="UniProtKB-UniRule"/>
</dbReference>
<dbReference type="EC" id="1.13.11.63" evidence="1"/>
<comment type="cofactor">
    <cofactor evidence="1">
        <name>Fe(2+)</name>
        <dbReference type="ChEBI" id="CHEBI:29033"/>
    </cofactor>
</comment>
<keyword evidence="1" id="KW-0560">Oxidoreductase</keyword>
<evidence type="ECO:0000256" key="2">
    <source>
        <dbReference type="SAM" id="MobiDB-lite"/>
    </source>
</evidence>
<dbReference type="GO" id="GO:0003834">
    <property type="term" value="F:beta-carotene 15,15'-dioxygenase activity"/>
    <property type="evidence" value="ECO:0007669"/>
    <property type="project" value="UniProtKB-EC"/>
</dbReference>
<keyword evidence="3" id="KW-0503">Monooxygenase</keyword>
<comment type="caution">
    <text evidence="3">The sequence shown here is derived from an EMBL/GenBank/DDBJ whole genome shotgun (WGS) entry which is preliminary data.</text>
</comment>
<dbReference type="NCBIfam" id="TIGR03753">
    <property type="entry name" value="blh_monoox"/>
    <property type="match status" value="1"/>
</dbReference>
<proteinExistence type="inferred from homology"/>
<keyword evidence="1" id="KW-0812">Transmembrane</keyword>
<protein>
    <recommendedName>
        <fullName evidence="1">Probable beta-carotene 15,15'-dioxygenase</fullName>
        <ecNumber evidence="1">1.13.11.63</ecNumber>
    </recommendedName>
</protein>
<feature type="binding site" evidence="1">
    <location>
        <position position="231"/>
    </location>
    <ligand>
        <name>Fe cation</name>
        <dbReference type="ChEBI" id="CHEBI:24875"/>
    </ligand>
</feature>
<sequence>MTATATTRPTDTEPAGQAPGIRPRAPRETYLFTATALATILAFLLADPEPPLVVQTVAIAILAAVLGMPHGALDPLVARRLGLWRGALSFGAFNLVYSGLAVAVVALWLVAPAPSLVLFLVVSAVHFGGDWMRERSPAPRALAGAALLSLPALRDEDAVAGLYATLAGEGARSVAAAQSALGLPLLVLLLVLAVVAARRAPHEAVELGLVALLALTTPPLVFFIVYFCTLHSARHLREGFAEEREQPRRLTALVVVAYTVIPLIAAGVFLAATAGTASLDDQLLRVVFIGLAALTVPHMVLVGLGDRALRGDERASAHPPLRAARPAAPPRPRARR</sequence>
<feature type="transmembrane region" description="Helical" evidence="1">
    <location>
        <begin position="29"/>
        <end position="46"/>
    </location>
</feature>
<feature type="binding site" evidence="1">
    <location>
        <position position="235"/>
    </location>
    <ligand>
        <name>Fe cation</name>
        <dbReference type="ChEBI" id="CHEBI:24875"/>
    </ligand>
</feature>
<feature type="transmembrane region" description="Helical" evidence="1">
    <location>
        <begin position="250"/>
        <end position="271"/>
    </location>
</feature>
<comment type="catalytic activity">
    <reaction evidence="1">
        <text>all-trans-beta-carotene + O2 = 2 all-trans-retinal</text>
        <dbReference type="Rhea" id="RHEA:32887"/>
        <dbReference type="ChEBI" id="CHEBI:15379"/>
        <dbReference type="ChEBI" id="CHEBI:17579"/>
        <dbReference type="ChEBI" id="CHEBI:17898"/>
        <dbReference type="EC" id="1.13.11.63"/>
    </reaction>
</comment>
<feature type="transmembrane region" description="Helical" evidence="1">
    <location>
        <begin position="209"/>
        <end position="229"/>
    </location>
</feature>
<dbReference type="AlphaFoldDB" id="A0A839E9Z3"/>
<comment type="similarity">
    <text evidence="1">Belongs to the Brp/Blh beta-carotene diooxygenase family.</text>
</comment>
<comment type="subcellular location">
    <subcellularLocation>
        <location evidence="1">Cell membrane</location>
        <topology evidence="1">Multi-pass membrane protein</topology>
    </subcellularLocation>
</comment>
<reference evidence="3 4" key="1">
    <citation type="submission" date="2020-07" db="EMBL/GenBank/DDBJ databases">
        <title>Sequencing the genomes of 1000 actinobacteria strains.</title>
        <authorList>
            <person name="Klenk H.-P."/>
        </authorList>
    </citation>
    <scope>NUCLEOTIDE SEQUENCE [LARGE SCALE GENOMIC DNA]</scope>
    <source>
        <strain evidence="3 4">DSM 19663</strain>
    </source>
</reference>
<accession>A0A839E9Z3</accession>
<feature type="transmembrane region" description="Helical" evidence="1">
    <location>
        <begin position="83"/>
        <end position="109"/>
    </location>
</feature>
<dbReference type="Pfam" id="PF15461">
    <property type="entry name" value="BCD"/>
    <property type="match status" value="1"/>
</dbReference>
<feature type="transmembrane region" description="Helical" evidence="1">
    <location>
        <begin position="283"/>
        <end position="304"/>
    </location>
</feature>
<keyword evidence="1" id="KW-0479">Metal-binding</keyword>
<evidence type="ECO:0000313" key="3">
    <source>
        <dbReference type="EMBL" id="MBA8848570.1"/>
    </source>
</evidence>
<dbReference type="GO" id="GO:0005886">
    <property type="term" value="C:plasma membrane"/>
    <property type="evidence" value="ECO:0007669"/>
    <property type="project" value="UniProtKB-SubCell"/>
</dbReference>
<keyword evidence="1" id="KW-0472">Membrane</keyword>
<feature type="binding site" evidence="1">
    <location>
        <position position="70"/>
    </location>
    <ligand>
        <name>Fe cation</name>
        <dbReference type="ChEBI" id="CHEBI:24875"/>
    </ligand>
</feature>
<feature type="transmembrane region" description="Helical" evidence="1">
    <location>
        <begin position="52"/>
        <end position="71"/>
    </location>
</feature>
<evidence type="ECO:0000313" key="4">
    <source>
        <dbReference type="Proteomes" id="UP000585905"/>
    </source>
</evidence>
<evidence type="ECO:0000256" key="1">
    <source>
        <dbReference type="HAMAP-Rule" id="MF_02093"/>
    </source>
</evidence>
<dbReference type="HAMAP" id="MF_02093">
    <property type="entry name" value="Beta_carotene_diox"/>
    <property type="match status" value="1"/>
</dbReference>
<feature type="region of interest" description="Disordered" evidence="2">
    <location>
        <begin position="314"/>
        <end position="336"/>
    </location>
</feature>
<gene>
    <name evidence="3" type="ORF">FHX53_002180</name>
</gene>
<feature type="compositionally biased region" description="Low complexity" evidence="2">
    <location>
        <begin position="1"/>
        <end position="15"/>
    </location>
</feature>
<dbReference type="GO" id="GO:0005506">
    <property type="term" value="F:iron ion binding"/>
    <property type="evidence" value="ECO:0007669"/>
    <property type="project" value="UniProtKB-UniRule"/>
</dbReference>
<keyword evidence="4" id="KW-1185">Reference proteome</keyword>
<dbReference type="EMBL" id="JACGWX010000006">
    <property type="protein sequence ID" value="MBA8848570.1"/>
    <property type="molecule type" value="Genomic_DNA"/>
</dbReference>
<keyword evidence="1" id="KW-1003">Cell membrane</keyword>
<feature type="transmembrane region" description="Helical" evidence="1">
    <location>
        <begin position="180"/>
        <end position="197"/>
    </location>
</feature>
<comment type="function">
    <text evidence="1">Catalyzes the cleavage of beta-carotene at its central double bond (15,15') to yield two molecules of all-trans-retinal.</text>
</comment>
<dbReference type="GO" id="GO:0010436">
    <property type="term" value="F:carotenoid dioxygenase activity"/>
    <property type="evidence" value="ECO:0007669"/>
    <property type="project" value="UniProtKB-UniRule"/>
</dbReference>